<proteinExistence type="predicted"/>
<gene>
    <name evidence="1" type="ORF">FHS32_004927</name>
</gene>
<organism evidence="1 2">
    <name type="scientific">Streptomyces griseoloalbus</name>
    <dbReference type="NCBI Taxonomy" id="67303"/>
    <lineage>
        <taxon>Bacteria</taxon>
        <taxon>Bacillati</taxon>
        <taxon>Actinomycetota</taxon>
        <taxon>Actinomycetes</taxon>
        <taxon>Kitasatosporales</taxon>
        <taxon>Streptomycetaceae</taxon>
        <taxon>Streptomyces</taxon>
    </lineage>
</organism>
<comment type="caution">
    <text evidence="1">The sequence shown here is derived from an EMBL/GenBank/DDBJ whole genome shotgun (WGS) entry which is preliminary data.</text>
</comment>
<dbReference type="EMBL" id="JACHJE010000012">
    <property type="protein sequence ID" value="MBB5128152.1"/>
    <property type="molecule type" value="Genomic_DNA"/>
</dbReference>
<name>A0A7W8BRB1_9ACTN</name>
<accession>A0A7W8BRB1</accession>
<evidence type="ECO:0000313" key="1">
    <source>
        <dbReference type="EMBL" id="MBB5128152.1"/>
    </source>
</evidence>
<protein>
    <submittedName>
        <fullName evidence="1">Uncharacterized protein</fullName>
    </submittedName>
</protein>
<keyword evidence="2" id="KW-1185">Reference proteome</keyword>
<evidence type="ECO:0000313" key="2">
    <source>
        <dbReference type="Proteomes" id="UP000568022"/>
    </source>
</evidence>
<dbReference type="AlphaFoldDB" id="A0A7W8BRB1"/>
<dbReference type="Proteomes" id="UP000568022">
    <property type="component" value="Unassembled WGS sequence"/>
</dbReference>
<sequence>MARHDPKVYPGTFVTCVYNPDRALCHPRHRLGSGTTPELADCQPLACRNTALTADNRTALTEHAAELGTALAHGDLLAPYVRHRLAEQHQQTLAFLSRHSPEPT</sequence>
<reference evidence="1 2" key="1">
    <citation type="submission" date="2020-08" db="EMBL/GenBank/DDBJ databases">
        <title>Genomic Encyclopedia of Type Strains, Phase III (KMG-III): the genomes of soil and plant-associated and newly described type strains.</title>
        <authorList>
            <person name="Whitman W."/>
        </authorList>
    </citation>
    <scope>NUCLEOTIDE SEQUENCE [LARGE SCALE GENOMIC DNA]</scope>
    <source>
        <strain evidence="1 2">CECT 3226</strain>
    </source>
</reference>